<dbReference type="SUPFAM" id="SSF54495">
    <property type="entry name" value="UBC-like"/>
    <property type="match status" value="1"/>
</dbReference>
<dbReference type="Pfam" id="PF00179">
    <property type="entry name" value="UQ_con"/>
    <property type="match status" value="1"/>
</dbReference>
<dbReference type="AlphaFoldDB" id="A0A814VNM3"/>
<evidence type="ECO:0000313" key="3">
    <source>
        <dbReference type="Proteomes" id="UP000663889"/>
    </source>
</evidence>
<accession>A0A814VNM3</accession>
<sequence length="233" mass="26656">MISPAKNTDDVFIAYDPFDANKEKFKKDEVAPDDVLSKYSYISLRDNVLDVRPIEQLTVILFDISSSMQHTQTNNSKSLLDLSISALGAWCDKFYSYRLPHAIGLIYCGAKITSTTQLIHEACPITNNFSDFENSLRSRPDCGSSTPFDDGLICHEILRSHWTHQTIIYDVLKQIIGLLSEPEPNDAISTAKGNLYNTAREDYYKELKEYNEKYAKATIEELKKQYQLEQYDI</sequence>
<dbReference type="InterPro" id="IPR036465">
    <property type="entry name" value="vWFA_dom_sf"/>
</dbReference>
<dbReference type="InterPro" id="IPR016135">
    <property type="entry name" value="UBQ-conjugating_enzyme/RWD"/>
</dbReference>
<evidence type="ECO:0000313" key="2">
    <source>
        <dbReference type="EMBL" id="CAF1190491.1"/>
    </source>
</evidence>
<feature type="domain" description="UBC core" evidence="1">
    <location>
        <begin position="150"/>
        <end position="210"/>
    </location>
</feature>
<evidence type="ECO:0000259" key="1">
    <source>
        <dbReference type="Pfam" id="PF00179"/>
    </source>
</evidence>
<dbReference type="Proteomes" id="UP000663889">
    <property type="component" value="Unassembled WGS sequence"/>
</dbReference>
<organism evidence="2 3">
    <name type="scientific">Rotaria sordida</name>
    <dbReference type="NCBI Taxonomy" id="392033"/>
    <lineage>
        <taxon>Eukaryota</taxon>
        <taxon>Metazoa</taxon>
        <taxon>Spiralia</taxon>
        <taxon>Gnathifera</taxon>
        <taxon>Rotifera</taxon>
        <taxon>Eurotatoria</taxon>
        <taxon>Bdelloidea</taxon>
        <taxon>Philodinida</taxon>
        <taxon>Philodinidae</taxon>
        <taxon>Rotaria</taxon>
    </lineage>
</organism>
<proteinExistence type="predicted"/>
<dbReference type="SUPFAM" id="SSF53300">
    <property type="entry name" value="vWA-like"/>
    <property type="match status" value="1"/>
</dbReference>
<dbReference type="Gene3D" id="3.10.110.10">
    <property type="entry name" value="Ubiquitin Conjugating Enzyme"/>
    <property type="match status" value="1"/>
</dbReference>
<dbReference type="InterPro" id="IPR000608">
    <property type="entry name" value="UBC"/>
</dbReference>
<gene>
    <name evidence="2" type="ORF">SEV965_LOCUS20563</name>
</gene>
<comment type="caution">
    <text evidence="2">The sequence shown here is derived from an EMBL/GenBank/DDBJ whole genome shotgun (WGS) entry which is preliminary data.</text>
</comment>
<dbReference type="EMBL" id="CAJNOU010001345">
    <property type="protein sequence ID" value="CAF1190491.1"/>
    <property type="molecule type" value="Genomic_DNA"/>
</dbReference>
<name>A0A814VNM3_9BILA</name>
<reference evidence="2" key="1">
    <citation type="submission" date="2021-02" db="EMBL/GenBank/DDBJ databases">
        <authorList>
            <person name="Nowell W R."/>
        </authorList>
    </citation>
    <scope>NUCLEOTIDE SEQUENCE</scope>
</reference>
<protein>
    <recommendedName>
        <fullName evidence="1">UBC core domain-containing protein</fullName>
    </recommendedName>
</protein>